<sequence>MIKLMHSSVRAYMNFLEEKGFQLGEDALGFIHFGQHYTEANDEKVIVAIELTLKIQKEFDGAFFISLLEMFSHELIESRKQAYKHVKLLGLLS</sequence>
<dbReference type="AlphaFoldDB" id="A0A1L3MQQ5"/>
<dbReference type="Pfam" id="PF19618">
    <property type="entry name" value="DUF6123"/>
    <property type="match status" value="1"/>
</dbReference>
<keyword evidence="2" id="KW-1185">Reference proteome</keyword>
<reference evidence="1 2" key="1">
    <citation type="journal article" date="2016" name="Sci. Rep.">
        <title>Complete genome sequence and transcriptomic analysis of a novel marine strain Bacillus weihaiensis reveals the mechanism of brown algae degradation.</title>
        <authorList>
            <person name="Zhu Y."/>
            <person name="Chen P."/>
            <person name="Bao Y."/>
            <person name="Men Y."/>
            <person name="Zeng Y."/>
            <person name="Yang J."/>
            <person name="Sun J."/>
            <person name="Sun Y."/>
        </authorList>
    </citation>
    <scope>NUCLEOTIDE SEQUENCE [LARGE SCALE GENOMIC DNA]</scope>
    <source>
        <strain evidence="1 2">Alg07</strain>
    </source>
</reference>
<gene>
    <name evidence="1" type="ORF">A9C19_07880</name>
</gene>
<dbReference type="InterPro" id="IPR046126">
    <property type="entry name" value="DUF6123"/>
</dbReference>
<evidence type="ECO:0000313" key="1">
    <source>
        <dbReference type="EMBL" id="APH04671.1"/>
    </source>
</evidence>
<proteinExistence type="predicted"/>
<name>A0A1L3MQQ5_9BACI</name>
<evidence type="ECO:0000313" key="2">
    <source>
        <dbReference type="Proteomes" id="UP000181936"/>
    </source>
</evidence>
<accession>A0A1L3MQQ5</accession>
<protein>
    <submittedName>
        <fullName evidence="1">Uncharacterized protein</fullName>
    </submittedName>
</protein>
<dbReference type="EMBL" id="CP016020">
    <property type="protein sequence ID" value="APH04671.1"/>
    <property type="molecule type" value="Genomic_DNA"/>
</dbReference>
<dbReference type="KEGG" id="bwh:A9C19_07880"/>
<dbReference type="Proteomes" id="UP000181936">
    <property type="component" value="Chromosome"/>
</dbReference>
<organism evidence="1 2">
    <name type="scientific">Bacillus weihaiensis</name>
    <dbReference type="NCBI Taxonomy" id="1547283"/>
    <lineage>
        <taxon>Bacteria</taxon>
        <taxon>Bacillati</taxon>
        <taxon>Bacillota</taxon>
        <taxon>Bacilli</taxon>
        <taxon>Bacillales</taxon>
        <taxon>Bacillaceae</taxon>
        <taxon>Bacillus</taxon>
    </lineage>
</organism>